<dbReference type="GO" id="GO:0006974">
    <property type="term" value="P:DNA damage response"/>
    <property type="evidence" value="ECO:0007669"/>
    <property type="project" value="UniProtKB-KW"/>
</dbReference>
<dbReference type="AlphaFoldDB" id="A0A1E3I127"/>
<dbReference type="RefSeq" id="XP_018996622.1">
    <property type="nucleotide sequence ID" value="XM_019136219.1"/>
</dbReference>
<comment type="subcellular location">
    <subcellularLocation>
        <location evidence="1 6">Nucleus</location>
    </subcellularLocation>
</comment>
<keyword evidence="10" id="KW-1185">Reference proteome</keyword>
<evidence type="ECO:0000256" key="5">
    <source>
        <dbReference type="ARBA" id="ARBA00023306"/>
    </source>
</evidence>
<feature type="compositionally biased region" description="Pro residues" evidence="7">
    <location>
        <begin position="12"/>
        <end position="21"/>
    </location>
</feature>
<evidence type="ECO:0000256" key="2">
    <source>
        <dbReference type="ARBA" id="ARBA00006075"/>
    </source>
</evidence>
<accession>A0A1E3I127</accession>
<feature type="compositionally biased region" description="Acidic residues" evidence="7">
    <location>
        <begin position="337"/>
        <end position="347"/>
    </location>
</feature>
<gene>
    <name evidence="9" type="ORF">L202_02581</name>
</gene>
<dbReference type="InterPro" id="IPR012923">
    <property type="entry name" value="Csm3"/>
</dbReference>
<feature type="region of interest" description="Disordered" evidence="7">
    <location>
        <begin position="254"/>
        <end position="314"/>
    </location>
</feature>
<feature type="domain" description="Chromosome segregation in meiosis protein 3" evidence="8">
    <location>
        <begin position="178"/>
        <end position="257"/>
    </location>
</feature>
<protein>
    <recommendedName>
        <fullName evidence="6">Chromosome segregation in meiosis protein</fullName>
    </recommendedName>
</protein>
<evidence type="ECO:0000256" key="1">
    <source>
        <dbReference type="ARBA" id="ARBA00004123"/>
    </source>
</evidence>
<dbReference type="GO" id="GO:0031298">
    <property type="term" value="C:replication fork protection complex"/>
    <property type="evidence" value="ECO:0007669"/>
    <property type="project" value="TreeGrafter"/>
</dbReference>
<feature type="compositionally biased region" description="Basic residues" evidence="7">
    <location>
        <begin position="279"/>
        <end position="289"/>
    </location>
</feature>
<dbReference type="STRING" id="1295533.A0A1E3I127"/>
<feature type="region of interest" description="Disordered" evidence="7">
    <location>
        <begin position="327"/>
        <end position="347"/>
    </location>
</feature>
<feature type="compositionally biased region" description="Gly residues" evidence="7">
    <location>
        <begin position="130"/>
        <end position="139"/>
    </location>
</feature>
<keyword evidence="4 6" id="KW-0539">Nucleus</keyword>
<feature type="region of interest" description="Disordered" evidence="7">
    <location>
        <begin position="1"/>
        <end position="191"/>
    </location>
</feature>
<feature type="compositionally biased region" description="Polar residues" evidence="7">
    <location>
        <begin position="50"/>
        <end position="76"/>
    </location>
</feature>
<keyword evidence="5 6" id="KW-0131">Cell cycle</keyword>
<dbReference type="OrthoDB" id="437078at2759"/>
<dbReference type="GeneID" id="30153890"/>
<dbReference type="GO" id="GO:0000076">
    <property type="term" value="P:DNA replication checkpoint signaling"/>
    <property type="evidence" value="ECO:0007669"/>
    <property type="project" value="UniProtKB-UniRule"/>
</dbReference>
<evidence type="ECO:0000256" key="6">
    <source>
        <dbReference type="RuleBase" id="RU366049"/>
    </source>
</evidence>
<comment type="function">
    <text evidence="6">Plays an important role in the control of DNA replication and the maintenance of replication fork stability.</text>
</comment>
<reference evidence="9 10" key="1">
    <citation type="submission" date="2016-06" db="EMBL/GenBank/DDBJ databases">
        <title>Evolution of pathogenesis and genome organization in the Tremellales.</title>
        <authorList>
            <person name="Cuomo C."/>
            <person name="Litvintseva A."/>
            <person name="Heitman J."/>
            <person name="Chen Y."/>
            <person name="Sun S."/>
            <person name="Springer D."/>
            <person name="Dromer F."/>
            <person name="Young S."/>
            <person name="Zeng Q."/>
            <person name="Chapman S."/>
            <person name="Gujja S."/>
            <person name="Saif S."/>
            <person name="Birren B."/>
        </authorList>
    </citation>
    <scope>NUCLEOTIDE SEQUENCE [LARGE SCALE GENOMIC DNA]</scope>
    <source>
        <strain evidence="9 10">CBS 6039</strain>
    </source>
</reference>
<name>A0A1E3I127_9TREE</name>
<dbReference type="Pfam" id="PF07962">
    <property type="entry name" value="Swi3"/>
    <property type="match status" value="1"/>
</dbReference>
<comment type="similarity">
    <text evidence="2 6">Belongs to the CSM3 family.</text>
</comment>
<evidence type="ECO:0000256" key="4">
    <source>
        <dbReference type="ARBA" id="ARBA00023242"/>
    </source>
</evidence>
<evidence type="ECO:0000256" key="3">
    <source>
        <dbReference type="ARBA" id="ARBA00022763"/>
    </source>
</evidence>
<evidence type="ECO:0000256" key="7">
    <source>
        <dbReference type="SAM" id="MobiDB-lite"/>
    </source>
</evidence>
<feature type="compositionally biased region" description="Low complexity" evidence="7">
    <location>
        <begin position="22"/>
        <end position="35"/>
    </location>
</feature>
<dbReference type="EMBL" id="AWGJ01000003">
    <property type="protein sequence ID" value="ODN82303.1"/>
    <property type="molecule type" value="Genomic_DNA"/>
</dbReference>
<dbReference type="GO" id="GO:0003677">
    <property type="term" value="F:DNA binding"/>
    <property type="evidence" value="ECO:0007669"/>
    <property type="project" value="TreeGrafter"/>
</dbReference>
<evidence type="ECO:0000259" key="8">
    <source>
        <dbReference type="Pfam" id="PF07962"/>
    </source>
</evidence>
<dbReference type="PANTHER" id="PTHR13220">
    <property type="entry name" value="TIMELESS INTERACTING-RELATED"/>
    <property type="match status" value="1"/>
</dbReference>
<dbReference type="Proteomes" id="UP000094065">
    <property type="component" value="Unassembled WGS sequence"/>
</dbReference>
<dbReference type="GO" id="GO:0043111">
    <property type="term" value="P:replication fork arrest"/>
    <property type="evidence" value="ECO:0007669"/>
    <property type="project" value="TreeGrafter"/>
</dbReference>
<evidence type="ECO:0000313" key="10">
    <source>
        <dbReference type="Proteomes" id="UP000094065"/>
    </source>
</evidence>
<dbReference type="PANTHER" id="PTHR13220:SF11">
    <property type="entry name" value="TIMELESS-INTERACTING PROTEIN"/>
    <property type="match status" value="1"/>
</dbReference>
<proteinExistence type="inferred from homology"/>
<keyword evidence="3 6" id="KW-0227">DNA damage</keyword>
<sequence length="347" mass="36997">MADLSSLFNSPPHSPPPPPRPQSRSRSTTPSTPLRPTRPRPEQEALFFSPSASQFGSPSASASQGQRWQPAQESSDTTTAGAGAAGGGRDQARRVEGRREDGGGIVRVRHAVNVVDSVDPLPRDTSSTSRGGGGGGGAFAGVYGAITDPLAGASGAGGDGGDEGEEEGGEKKRRPVAKVDADRLLSETTGLPALMRSAKKFKTHGKGREKDDLRNLLHMYQMWAHGMFPKGSFAQTMDRTEKVCRTRRMESAIGGLSDAFHGRRSPSPRFSPGASPTRSRSRSRSKSPSRAREASTQEPLFAETGGEDTWDGPDMYELMAMEAQEALEAQQGHQAAVEEDEFDGLYD</sequence>
<dbReference type="InterPro" id="IPR040038">
    <property type="entry name" value="TIPIN/Csm3/Swi3"/>
</dbReference>
<dbReference type="GO" id="GO:0031297">
    <property type="term" value="P:replication fork processing"/>
    <property type="evidence" value="ECO:0007669"/>
    <property type="project" value="UniProtKB-UniRule"/>
</dbReference>
<comment type="caution">
    <text evidence="9">The sequence shown here is derived from an EMBL/GenBank/DDBJ whole genome shotgun (WGS) entry which is preliminary data.</text>
</comment>
<organism evidence="9 10">
    <name type="scientific">Cryptococcus amylolentus CBS 6039</name>
    <dbReference type="NCBI Taxonomy" id="1295533"/>
    <lineage>
        <taxon>Eukaryota</taxon>
        <taxon>Fungi</taxon>
        <taxon>Dikarya</taxon>
        <taxon>Basidiomycota</taxon>
        <taxon>Agaricomycotina</taxon>
        <taxon>Tremellomycetes</taxon>
        <taxon>Tremellales</taxon>
        <taxon>Cryptococcaceae</taxon>
        <taxon>Cryptococcus</taxon>
    </lineage>
</organism>
<evidence type="ECO:0000313" key="9">
    <source>
        <dbReference type="EMBL" id="ODN82303.1"/>
    </source>
</evidence>
<feature type="compositionally biased region" description="Basic and acidic residues" evidence="7">
    <location>
        <begin position="90"/>
        <end position="102"/>
    </location>
</feature>